<dbReference type="InterPro" id="IPR030678">
    <property type="entry name" value="Peptide/Ni-bd"/>
</dbReference>
<dbReference type="HOGENOM" id="CLU_017028_7_2_0"/>
<dbReference type="InterPro" id="IPR000914">
    <property type="entry name" value="SBP_5_dom"/>
</dbReference>
<dbReference type="STRING" id="416591.Tlet_0853"/>
<dbReference type="CDD" id="cd08512">
    <property type="entry name" value="PBP2_NikA_DppA_OppA_like_7"/>
    <property type="match status" value="1"/>
</dbReference>
<sequence length="524" mass="58842" precursor="true">MWRKAFLVVLTFLAVLSFAKTPKDTLVIAGNTEIFITLDPAVCYETFASAVVEAAYAGLVKIEPVNGVFTPVPELAEKWEVVNKGDVTEWIFYLRKGLVFANGDPLTAEDVVFSFKRALTINKSPAWLFNELGLTAENMEQTIVKVDDGTVKLVTKPLAQSIVLSILSGPWAGVVNKKVVLANEVNGDLGQTYLTDKSAGAGPYQVIEWKRKEQVAMQANSRYWRGEPTLKRIIIMDVPEETTQFLLVQKGDVDVAWNITPEQAAQLRETKGGPVRLIVTASQSNEYVAMNAQWGPFKDERVRLAIKYAIDYDAIIKSVRRGFAILNQSFIPIGYLGFSNNNPFKRDVEKAKQLLAEAGYPNGFEVELLTNTTNIRQNEAVVIQANLAEIGIKANISLMPASEMYAKYRQQGTQIIVAGWGIDYPDTDNLAKPFADYRVKQLAWRNMWYDDYAADLAEKAGLEMDNNKRVEMYRELEKYWMEKGPFAMLYQPVNYWAVSSDVVGFEKAGEGYSLIFDFTKISKK</sequence>
<dbReference type="GO" id="GO:0042597">
    <property type="term" value="C:periplasmic space"/>
    <property type="evidence" value="ECO:0007669"/>
    <property type="project" value="UniProtKB-ARBA"/>
</dbReference>
<dbReference type="RefSeq" id="WP_012002900.1">
    <property type="nucleotide sequence ID" value="NC_009828.1"/>
</dbReference>
<evidence type="ECO:0000313" key="4">
    <source>
        <dbReference type="Proteomes" id="UP000002016"/>
    </source>
</evidence>
<dbReference type="GO" id="GO:0043190">
    <property type="term" value="C:ATP-binding cassette (ABC) transporter complex"/>
    <property type="evidence" value="ECO:0007669"/>
    <property type="project" value="InterPro"/>
</dbReference>
<reference evidence="3 4" key="1">
    <citation type="submission" date="2007-08" db="EMBL/GenBank/DDBJ databases">
        <title>Complete sequence of Thermotoga lettingae TMO.</title>
        <authorList>
            <consortium name="US DOE Joint Genome Institute"/>
            <person name="Copeland A."/>
            <person name="Lucas S."/>
            <person name="Lapidus A."/>
            <person name="Barry K."/>
            <person name="Glavina del Rio T."/>
            <person name="Dalin E."/>
            <person name="Tice H."/>
            <person name="Pitluck S."/>
            <person name="Foster B."/>
            <person name="Bruce D."/>
            <person name="Schmutz J."/>
            <person name="Larimer F."/>
            <person name="Land M."/>
            <person name="Hauser L."/>
            <person name="Kyrpides N."/>
            <person name="Mikhailova N."/>
            <person name="Nelson K."/>
            <person name="Gogarten J.P."/>
            <person name="Noll K."/>
            <person name="Richardson P."/>
        </authorList>
    </citation>
    <scope>NUCLEOTIDE SEQUENCE [LARGE SCALE GENOMIC DNA]</scope>
    <source>
        <strain evidence="4">ATCC BAA-301 / DSM 14385 / NBRC 107922 / TMO</strain>
    </source>
</reference>
<dbReference type="eggNOG" id="COG0747">
    <property type="taxonomic scope" value="Bacteria"/>
</dbReference>
<dbReference type="GO" id="GO:1904680">
    <property type="term" value="F:peptide transmembrane transporter activity"/>
    <property type="evidence" value="ECO:0007669"/>
    <property type="project" value="TreeGrafter"/>
</dbReference>
<feature type="signal peptide" evidence="1">
    <location>
        <begin position="1"/>
        <end position="19"/>
    </location>
</feature>
<protein>
    <submittedName>
        <fullName evidence="3">Extracellular solute-binding protein family 5</fullName>
    </submittedName>
</protein>
<dbReference type="PANTHER" id="PTHR30290">
    <property type="entry name" value="PERIPLASMIC BINDING COMPONENT OF ABC TRANSPORTER"/>
    <property type="match status" value="1"/>
</dbReference>
<dbReference type="PIRSF" id="PIRSF002741">
    <property type="entry name" value="MppA"/>
    <property type="match status" value="1"/>
</dbReference>
<feature type="domain" description="Solute-binding protein family 5" evidence="2">
    <location>
        <begin position="70"/>
        <end position="435"/>
    </location>
</feature>
<dbReference type="SUPFAM" id="SSF53850">
    <property type="entry name" value="Periplasmic binding protein-like II"/>
    <property type="match status" value="1"/>
</dbReference>
<dbReference type="GO" id="GO:0015833">
    <property type="term" value="P:peptide transport"/>
    <property type="evidence" value="ECO:0007669"/>
    <property type="project" value="TreeGrafter"/>
</dbReference>
<feature type="chain" id="PRO_5002719588" evidence="1">
    <location>
        <begin position="20"/>
        <end position="524"/>
    </location>
</feature>
<dbReference type="Pfam" id="PF00496">
    <property type="entry name" value="SBP_bac_5"/>
    <property type="match status" value="1"/>
</dbReference>
<dbReference type="PANTHER" id="PTHR30290:SF34">
    <property type="entry name" value="ABC TRANSPORTER, PERIPLASMIC OLIGO-PEPTIDE BINDING PROTEIN, PUTATIVE-RELATED"/>
    <property type="match status" value="1"/>
</dbReference>
<evidence type="ECO:0000313" key="3">
    <source>
        <dbReference type="EMBL" id="ABV33419.1"/>
    </source>
</evidence>
<dbReference type="Gene3D" id="3.40.190.10">
    <property type="entry name" value="Periplasmic binding protein-like II"/>
    <property type="match status" value="1"/>
</dbReference>
<organism evidence="3 4">
    <name type="scientific">Pseudothermotoga lettingae (strain ATCC BAA-301 / DSM 14385 / NBRC 107922 / TMO)</name>
    <name type="common">Thermotoga lettingae</name>
    <dbReference type="NCBI Taxonomy" id="416591"/>
    <lineage>
        <taxon>Bacteria</taxon>
        <taxon>Thermotogati</taxon>
        <taxon>Thermotogota</taxon>
        <taxon>Thermotogae</taxon>
        <taxon>Thermotogales</taxon>
        <taxon>Thermotogaceae</taxon>
        <taxon>Pseudothermotoga</taxon>
    </lineage>
</organism>
<dbReference type="OrthoDB" id="39920at2"/>
<keyword evidence="4" id="KW-1185">Reference proteome</keyword>
<dbReference type="Gene3D" id="3.90.76.10">
    <property type="entry name" value="Dipeptide-binding Protein, Domain 1"/>
    <property type="match status" value="1"/>
</dbReference>
<dbReference type="EMBL" id="CP000812">
    <property type="protein sequence ID" value="ABV33419.1"/>
    <property type="molecule type" value="Genomic_DNA"/>
</dbReference>
<proteinExistence type="predicted"/>
<dbReference type="Proteomes" id="UP000002016">
    <property type="component" value="Chromosome"/>
</dbReference>
<evidence type="ECO:0000256" key="1">
    <source>
        <dbReference type="SAM" id="SignalP"/>
    </source>
</evidence>
<dbReference type="KEGG" id="tle:Tlet_0853"/>
<accession>A8F5I5</accession>
<gene>
    <name evidence="3" type="ordered locus">Tlet_0853</name>
</gene>
<dbReference type="Gene3D" id="3.10.105.10">
    <property type="entry name" value="Dipeptide-binding Protein, Domain 3"/>
    <property type="match status" value="1"/>
</dbReference>
<name>A8F5I5_PSELT</name>
<evidence type="ECO:0000259" key="2">
    <source>
        <dbReference type="Pfam" id="PF00496"/>
    </source>
</evidence>
<keyword evidence="1" id="KW-0732">Signal</keyword>
<reference evidence="3 4" key="2">
    <citation type="journal article" date="2009" name="Proc. Natl. Acad. Sci. U.S.A.">
        <title>On the chimeric nature, thermophilic origin, and phylogenetic placement of the Thermotogales.</title>
        <authorList>
            <person name="Zhaxybayeva O."/>
            <person name="Swithers K.S."/>
            <person name="Lapierre P."/>
            <person name="Fournier G.P."/>
            <person name="Bickhart D.M."/>
            <person name="DeBoy R.T."/>
            <person name="Nelson K.E."/>
            <person name="Nesbo C.L."/>
            <person name="Doolittle W.F."/>
            <person name="Gogarten J.P."/>
            <person name="Noll K.M."/>
        </authorList>
    </citation>
    <scope>NUCLEOTIDE SEQUENCE [LARGE SCALE GENOMIC DNA]</scope>
    <source>
        <strain evidence="4">ATCC BAA-301 / DSM 14385 / NBRC 107922 / TMO</strain>
    </source>
</reference>
<dbReference type="AlphaFoldDB" id="A8F5I5"/>
<dbReference type="InterPro" id="IPR039424">
    <property type="entry name" value="SBP_5"/>
</dbReference>